<dbReference type="Gene3D" id="3.40.190.10">
    <property type="entry name" value="Periplasmic binding protein-like II"/>
    <property type="match status" value="2"/>
</dbReference>
<dbReference type="Proteomes" id="UP000254939">
    <property type="component" value="Unassembled WGS sequence"/>
</dbReference>
<keyword evidence="1" id="KW-0472">Membrane</keyword>
<feature type="transmembrane region" description="Helical" evidence="1">
    <location>
        <begin position="540"/>
        <end position="564"/>
    </location>
</feature>
<reference evidence="2 3" key="1">
    <citation type="submission" date="2017-03" db="EMBL/GenBank/DDBJ databases">
        <title>Genome analysis of Rhizobial strains effectives or ineffectives for nitrogen fixation isolated from bean seeds.</title>
        <authorList>
            <person name="Peralta H."/>
            <person name="Aguilar-Vera A."/>
            <person name="Mora Y."/>
            <person name="Vargas-Lagunas C."/>
            <person name="Girard L."/>
            <person name="Mora J."/>
        </authorList>
    </citation>
    <scope>NUCLEOTIDE SEQUENCE [LARGE SCALE GENOMIC DNA]</scope>
    <source>
        <strain evidence="2 3">CCGM3</strain>
    </source>
</reference>
<keyword evidence="1" id="KW-1133">Transmembrane helix</keyword>
<keyword evidence="1" id="KW-0812">Transmembrane</keyword>
<name>A0A370KJE0_9HYPH</name>
<evidence type="ECO:0000313" key="2">
    <source>
        <dbReference type="EMBL" id="RDJ06192.1"/>
    </source>
</evidence>
<feature type="transmembrane region" description="Helical" evidence="1">
    <location>
        <begin position="12"/>
        <end position="37"/>
    </location>
</feature>
<feature type="transmembrane region" description="Helical" evidence="1">
    <location>
        <begin position="450"/>
        <end position="472"/>
    </location>
</feature>
<sequence>MLVPGSRRDFPFVGIAVTGQFVLAFAAGCALICAFAWKRFSEPTYDVNASAFRDFRDLTIWNLKDSFSLRRAYAIYCISLIFIYATLAFFGRMIVQLFDALNVSGLQIGMGTIEFDSWKWPLFLALGISGFAPLINPLVPAENWLRRFSHEVVGIPTRLKEKTIRIKTLIDGAPSDDSRRKASALAQRVLGPKLNSFFALERNLKYVVHWSYEEHVEWSDPEIRRKLNEYERNVRDEAESALADFQYLTDPARTPDPSTADEDRIKDLEKRLLNNTRLLDDLRDRFSLIMAIYCEYGSRFDKMKPGRLRDSIIEKVVDKREMAATGLPLYGFVIVFVGYFLVIRAQWHPLISSVPLTDQAVAMSAALETAKVFLLVWLPSTVVASFISVVYGTGLSESPLNKSVAWATISGAIGAFAVAASGMTLIAMLYSALPASNVSQMWQSLFGSGSWTGALLYYLLLTPVAIIAFCFINSVRAPERPPRFSVILGLASCGALVTLIYLIVFASITVSQPCMVGNPAQAASILKVISLSGHDLETCFAYYSTLDLIVMPLTVFFSVLGLVPRRLRRPKILGKAQEIAATGVAVLLACAIFLVSSASSAHTREIVIGFRTDIPPFSYLPPPDGINEKRPYLGYLAELCYEIFDNSDYQLIQVPINGRNRFAAMRQPLPEVEDRKVDVLCDAVTVRLDDPERTSAGVFSPIVFVSGVSYLWRSVRRFRDVEVGYLGNSTAERVAKEACTVDALRLGSSGKTPDCFMGQPTECRAEMTAVRSRDPEPTKSLKEIGAAIPAYVLCPMQDHDQLIEWFCSNTDRDKVYIGDREIILGKLAAWRAAGRSCTDVRDPFQSFTYEPYALLIATQDMALFAFVQHRIYELFSHRAGAEALFYKWFPQQTMSEPLAWLFNLNSVMDQEQVISGKKEFPNVKQRHTP</sequence>
<proteinExistence type="predicted"/>
<dbReference type="SUPFAM" id="SSF53850">
    <property type="entry name" value="Periplasmic binding protein-like II"/>
    <property type="match status" value="1"/>
</dbReference>
<evidence type="ECO:0008006" key="4">
    <source>
        <dbReference type="Google" id="ProtNLM"/>
    </source>
</evidence>
<dbReference type="EMBL" id="NAAC01000030">
    <property type="protein sequence ID" value="RDJ06192.1"/>
    <property type="molecule type" value="Genomic_DNA"/>
</dbReference>
<protein>
    <recommendedName>
        <fullName evidence="4">Solute-binding protein family 3/N-terminal domain-containing protein</fullName>
    </recommendedName>
</protein>
<feature type="transmembrane region" description="Helical" evidence="1">
    <location>
        <begin position="329"/>
        <end position="347"/>
    </location>
</feature>
<organism evidence="2 3">
    <name type="scientific">Rhizobium grahamii</name>
    <dbReference type="NCBI Taxonomy" id="1120045"/>
    <lineage>
        <taxon>Bacteria</taxon>
        <taxon>Pseudomonadati</taxon>
        <taxon>Pseudomonadota</taxon>
        <taxon>Alphaproteobacteria</taxon>
        <taxon>Hyphomicrobiales</taxon>
        <taxon>Rhizobiaceae</taxon>
        <taxon>Rhizobium/Agrobacterium group</taxon>
        <taxon>Rhizobium</taxon>
    </lineage>
</organism>
<feature type="transmembrane region" description="Helical" evidence="1">
    <location>
        <begin position="73"/>
        <end position="98"/>
    </location>
</feature>
<feature type="transmembrane region" description="Helical" evidence="1">
    <location>
        <begin position="576"/>
        <end position="595"/>
    </location>
</feature>
<accession>A0A370KJE0</accession>
<gene>
    <name evidence="2" type="ORF">B5K06_23745</name>
</gene>
<dbReference type="RefSeq" id="WP_016557781.1">
    <property type="nucleotide sequence ID" value="NZ_KZ857266.1"/>
</dbReference>
<evidence type="ECO:0000313" key="3">
    <source>
        <dbReference type="Proteomes" id="UP000254939"/>
    </source>
</evidence>
<evidence type="ECO:0000256" key="1">
    <source>
        <dbReference type="SAM" id="Phobius"/>
    </source>
</evidence>
<dbReference type="AlphaFoldDB" id="A0A370KJE0"/>
<feature type="transmembrane region" description="Helical" evidence="1">
    <location>
        <begin position="484"/>
        <end position="508"/>
    </location>
</feature>
<dbReference type="PROSITE" id="PS51257">
    <property type="entry name" value="PROKAR_LIPOPROTEIN"/>
    <property type="match status" value="1"/>
</dbReference>
<dbReference type="OrthoDB" id="8404604at2"/>
<feature type="transmembrane region" description="Helical" evidence="1">
    <location>
        <begin position="372"/>
        <end position="392"/>
    </location>
</feature>
<comment type="caution">
    <text evidence="2">The sequence shown here is derived from an EMBL/GenBank/DDBJ whole genome shotgun (WGS) entry which is preliminary data.</text>
</comment>
<feature type="transmembrane region" description="Helical" evidence="1">
    <location>
        <begin position="118"/>
        <end position="139"/>
    </location>
</feature>
<feature type="transmembrane region" description="Helical" evidence="1">
    <location>
        <begin position="404"/>
        <end position="430"/>
    </location>
</feature>